<dbReference type="InterPro" id="IPR009057">
    <property type="entry name" value="Homeodomain-like_sf"/>
</dbReference>
<dbReference type="AlphaFoldDB" id="A0A8B8CM37"/>
<reference evidence="11" key="1">
    <citation type="submission" date="2024-06" db="UniProtKB">
        <authorList>
            <consortium name="RefSeq"/>
        </authorList>
    </citation>
    <scope>NUCLEOTIDE SEQUENCE [LARGE SCALE GENOMIC DNA]</scope>
</reference>
<evidence type="ECO:0000256" key="5">
    <source>
        <dbReference type="ARBA" id="ARBA00023242"/>
    </source>
</evidence>
<keyword evidence="11" id="KW-1185">Reference proteome</keyword>
<gene>
    <name evidence="12" type="primary">LOC111120471</name>
</gene>
<dbReference type="CDD" id="cd00086">
    <property type="entry name" value="homeodomain"/>
    <property type="match status" value="1"/>
</dbReference>
<comment type="similarity">
    <text evidence="6">Belongs to the even-skipped homeobox family.</text>
</comment>
<dbReference type="GeneID" id="111120471"/>
<dbReference type="PANTHER" id="PTHR46294">
    <property type="entry name" value="SEGMENTATION PROTEIN EVEN-SKIPPED"/>
    <property type="match status" value="1"/>
</dbReference>
<feature type="compositionally biased region" description="Basic and acidic residues" evidence="9">
    <location>
        <begin position="70"/>
        <end position="93"/>
    </location>
</feature>
<dbReference type="PROSITE" id="PS50071">
    <property type="entry name" value="HOMEOBOX_2"/>
    <property type="match status" value="1"/>
</dbReference>
<evidence type="ECO:0000256" key="3">
    <source>
        <dbReference type="ARBA" id="ARBA00023125"/>
    </source>
</evidence>
<keyword evidence="2" id="KW-0217">Developmental protein</keyword>
<dbReference type="PROSITE" id="PS00027">
    <property type="entry name" value="HOMEOBOX_1"/>
    <property type="match status" value="1"/>
</dbReference>
<evidence type="ECO:0000313" key="11">
    <source>
        <dbReference type="Proteomes" id="UP000694844"/>
    </source>
</evidence>
<feature type="DNA-binding region" description="Homeobox" evidence="7">
    <location>
        <begin position="101"/>
        <end position="160"/>
    </location>
</feature>
<dbReference type="PANTHER" id="PTHR46294:SF4">
    <property type="entry name" value="SEGMENTATION PROTEIN EVEN-SKIPPED"/>
    <property type="match status" value="1"/>
</dbReference>
<keyword evidence="3 7" id="KW-0238">DNA-binding</keyword>
<evidence type="ECO:0000256" key="7">
    <source>
        <dbReference type="PROSITE-ProRule" id="PRU00108"/>
    </source>
</evidence>
<evidence type="ECO:0000256" key="2">
    <source>
        <dbReference type="ARBA" id="ARBA00022473"/>
    </source>
</evidence>
<keyword evidence="5 7" id="KW-0539">Nucleus</keyword>
<comment type="subcellular location">
    <subcellularLocation>
        <location evidence="1 7 8">Nucleus</location>
    </subcellularLocation>
</comment>
<protein>
    <submittedName>
        <fullName evidence="12">Homeobox even-skipped homolog protein 2-like</fullName>
    </submittedName>
</protein>
<dbReference type="InterPro" id="IPR020479">
    <property type="entry name" value="HD_metazoa"/>
</dbReference>
<feature type="compositionally biased region" description="Low complexity" evidence="9">
    <location>
        <begin position="56"/>
        <end position="69"/>
    </location>
</feature>
<feature type="region of interest" description="Disordered" evidence="9">
    <location>
        <begin position="45"/>
        <end position="101"/>
    </location>
</feature>
<dbReference type="Gene3D" id="1.10.10.60">
    <property type="entry name" value="Homeodomain-like"/>
    <property type="match status" value="1"/>
</dbReference>
<evidence type="ECO:0000259" key="10">
    <source>
        <dbReference type="PROSITE" id="PS50071"/>
    </source>
</evidence>
<dbReference type="SMART" id="SM00389">
    <property type="entry name" value="HOX"/>
    <property type="match status" value="1"/>
</dbReference>
<organism evidence="11 12">
    <name type="scientific">Crassostrea virginica</name>
    <name type="common">Eastern oyster</name>
    <dbReference type="NCBI Taxonomy" id="6565"/>
    <lineage>
        <taxon>Eukaryota</taxon>
        <taxon>Metazoa</taxon>
        <taxon>Spiralia</taxon>
        <taxon>Lophotrochozoa</taxon>
        <taxon>Mollusca</taxon>
        <taxon>Bivalvia</taxon>
        <taxon>Autobranchia</taxon>
        <taxon>Pteriomorphia</taxon>
        <taxon>Ostreida</taxon>
        <taxon>Ostreoidea</taxon>
        <taxon>Ostreidae</taxon>
        <taxon>Crassostrea</taxon>
    </lineage>
</organism>
<dbReference type="OrthoDB" id="6159439at2759"/>
<evidence type="ECO:0000313" key="12">
    <source>
        <dbReference type="RefSeq" id="XP_022316903.1"/>
    </source>
</evidence>
<dbReference type="InterPro" id="IPR017970">
    <property type="entry name" value="Homeobox_CS"/>
</dbReference>
<feature type="region of interest" description="Disordered" evidence="9">
    <location>
        <begin position="299"/>
        <end position="326"/>
    </location>
</feature>
<evidence type="ECO:0000256" key="8">
    <source>
        <dbReference type="RuleBase" id="RU000682"/>
    </source>
</evidence>
<dbReference type="InterPro" id="IPR052002">
    <property type="entry name" value="Even-skipped_HD"/>
</dbReference>
<proteinExistence type="inferred from homology"/>
<feature type="domain" description="Homeobox" evidence="10">
    <location>
        <begin position="99"/>
        <end position="159"/>
    </location>
</feature>
<evidence type="ECO:0000256" key="4">
    <source>
        <dbReference type="ARBA" id="ARBA00023155"/>
    </source>
</evidence>
<dbReference type="Pfam" id="PF00046">
    <property type="entry name" value="Homeodomain"/>
    <property type="match status" value="1"/>
</dbReference>
<accession>A0A8B8CM37</accession>
<name>A0A8B8CM37_CRAVI</name>
<dbReference type="GO" id="GO:0005634">
    <property type="term" value="C:nucleus"/>
    <property type="evidence" value="ECO:0007669"/>
    <property type="project" value="UniProtKB-SubCell"/>
</dbReference>
<dbReference type="GO" id="GO:0000981">
    <property type="term" value="F:DNA-binding transcription factor activity, RNA polymerase II-specific"/>
    <property type="evidence" value="ECO:0007669"/>
    <property type="project" value="InterPro"/>
</dbReference>
<dbReference type="FunFam" id="1.10.10.60:FF:000256">
    <property type="entry name" value="Even-skipped homeobox 1"/>
    <property type="match status" value="1"/>
</dbReference>
<dbReference type="RefSeq" id="XP_022316903.1">
    <property type="nucleotide sequence ID" value="XM_022461195.1"/>
</dbReference>
<keyword evidence="4 7" id="KW-0371">Homeobox</keyword>
<dbReference type="GO" id="GO:0000978">
    <property type="term" value="F:RNA polymerase II cis-regulatory region sequence-specific DNA binding"/>
    <property type="evidence" value="ECO:0007669"/>
    <property type="project" value="TreeGrafter"/>
</dbReference>
<dbReference type="SUPFAM" id="SSF46689">
    <property type="entry name" value="Homeodomain-like"/>
    <property type="match status" value="1"/>
</dbReference>
<evidence type="ECO:0000256" key="1">
    <source>
        <dbReference type="ARBA" id="ARBA00004123"/>
    </source>
</evidence>
<dbReference type="PRINTS" id="PR00024">
    <property type="entry name" value="HOMEOBOX"/>
</dbReference>
<reference evidence="12" key="2">
    <citation type="submission" date="2025-08" db="UniProtKB">
        <authorList>
            <consortium name="RefSeq"/>
        </authorList>
    </citation>
    <scope>IDENTIFICATION</scope>
    <source>
        <tissue evidence="12">Whole sample</tissue>
    </source>
</reference>
<evidence type="ECO:0000256" key="9">
    <source>
        <dbReference type="SAM" id="MobiDB-lite"/>
    </source>
</evidence>
<dbReference type="Proteomes" id="UP000694844">
    <property type="component" value="Chromosome 1"/>
</dbReference>
<sequence length="326" mass="36186">MHQTTMGEYRIHDASEKAKSVDLTHFSRQNSLDFKMQTDARLSDMVPSDEDDVLSDTDSLLSSPNSHGKLSSDGDLKDSKDKMISSESGKESPIDGDDSSVRRYRTAFTREQIGRLEKEFYKENYVSRPRRCELAKLLNLPENTIKVWFQNRRMKDKRQRMAMAWPYGIADPHLYAYLAAAAASYPYSISPSNSNPFNYYSTLGLQRPTNNIGQFPSPGPIRPRSEIIPGMTGAALLRSSAMPIPHSIATTTQLNCSMLPPTDSLLSHSHSNIACSNHTDSCSCSPLFGGLSNLPTTLPSVQAPKAHSNTTSQGLFRPFQSDVDRS</sequence>
<dbReference type="InterPro" id="IPR001356">
    <property type="entry name" value="HD"/>
</dbReference>
<evidence type="ECO:0000256" key="6">
    <source>
        <dbReference type="ARBA" id="ARBA00038449"/>
    </source>
</evidence>
<dbReference type="KEGG" id="cvn:111120471"/>